<dbReference type="InterPro" id="IPR036047">
    <property type="entry name" value="F-box-like_dom_sf"/>
</dbReference>
<proteinExistence type="predicted"/>
<dbReference type="Gene3D" id="1.20.1280.50">
    <property type="match status" value="1"/>
</dbReference>
<evidence type="ECO:0000259" key="2">
    <source>
        <dbReference type="SMART" id="SM00256"/>
    </source>
</evidence>
<dbReference type="InParanoid" id="J0D2P0"/>
<dbReference type="AlphaFoldDB" id="J0D2P0"/>
<feature type="region of interest" description="Disordered" evidence="1">
    <location>
        <begin position="508"/>
        <end position="557"/>
    </location>
</feature>
<evidence type="ECO:0000256" key="1">
    <source>
        <dbReference type="SAM" id="MobiDB-lite"/>
    </source>
</evidence>
<dbReference type="EMBL" id="JH687793">
    <property type="protein sequence ID" value="EJD41331.1"/>
    <property type="molecule type" value="Genomic_DNA"/>
</dbReference>
<dbReference type="Proteomes" id="UP000006514">
    <property type="component" value="Unassembled WGS sequence"/>
</dbReference>
<feature type="compositionally biased region" description="Acidic residues" evidence="1">
    <location>
        <begin position="508"/>
        <end position="541"/>
    </location>
</feature>
<dbReference type="OrthoDB" id="2269034at2759"/>
<gene>
    <name evidence="3" type="ORF">AURDEDRAFT_169487</name>
</gene>
<organism evidence="3 4">
    <name type="scientific">Auricularia subglabra (strain TFB-10046 / SS5)</name>
    <name type="common">White-rot fungus</name>
    <name type="synonym">Auricularia delicata (strain TFB10046)</name>
    <dbReference type="NCBI Taxonomy" id="717982"/>
    <lineage>
        <taxon>Eukaryota</taxon>
        <taxon>Fungi</taxon>
        <taxon>Dikarya</taxon>
        <taxon>Basidiomycota</taxon>
        <taxon>Agaricomycotina</taxon>
        <taxon>Agaricomycetes</taxon>
        <taxon>Auriculariales</taxon>
        <taxon>Auriculariaceae</taxon>
        <taxon>Auricularia</taxon>
    </lineage>
</organism>
<dbReference type="SUPFAM" id="SSF81383">
    <property type="entry name" value="F-box domain"/>
    <property type="match status" value="1"/>
</dbReference>
<protein>
    <recommendedName>
        <fullName evidence="2">F-box domain-containing protein</fullName>
    </recommendedName>
</protein>
<reference evidence="4" key="1">
    <citation type="journal article" date="2012" name="Science">
        <title>The Paleozoic origin of enzymatic lignin decomposition reconstructed from 31 fungal genomes.</title>
        <authorList>
            <person name="Floudas D."/>
            <person name="Binder M."/>
            <person name="Riley R."/>
            <person name="Barry K."/>
            <person name="Blanchette R.A."/>
            <person name="Henrissat B."/>
            <person name="Martinez A.T."/>
            <person name="Otillar R."/>
            <person name="Spatafora J.W."/>
            <person name="Yadav J.S."/>
            <person name="Aerts A."/>
            <person name="Benoit I."/>
            <person name="Boyd A."/>
            <person name="Carlson A."/>
            <person name="Copeland A."/>
            <person name="Coutinho P.M."/>
            <person name="de Vries R.P."/>
            <person name="Ferreira P."/>
            <person name="Findley K."/>
            <person name="Foster B."/>
            <person name="Gaskell J."/>
            <person name="Glotzer D."/>
            <person name="Gorecki P."/>
            <person name="Heitman J."/>
            <person name="Hesse C."/>
            <person name="Hori C."/>
            <person name="Igarashi K."/>
            <person name="Jurgens J.A."/>
            <person name="Kallen N."/>
            <person name="Kersten P."/>
            <person name="Kohler A."/>
            <person name="Kuees U."/>
            <person name="Kumar T.K.A."/>
            <person name="Kuo A."/>
            <person name="LaButti K."/>
            <person name="Larrondo L.F."/>
            <person name="Lindquist E."/>
            <person name="Ling A."/>
            <person name="Lombard V."/>
            <person name="Lucas S."/>
            <person name="Lundell T."/>
            <person name="Martin R."/>
            <person name="McLaughlin D.J."/>
            <person name="Morgenstern I."/>
            <person name="Morin E."/>
            <person name="Murat C."/>
            <person name="Nagy L.G."/>
            <person name="Nolan M."/>
            <person name="Ohm R.A."/>
            <person name="Patyshakuliyeva A."/>
            <person name="Rokas A."/>
            <person name="Ruiz-Duenas F.J."/>
            <person name="Sabat G."/>
            <person name="Salamov A."/>
            <person name="Samejima M."/>
            <person name="Schmutz J."/>
            <person name="Slot J.C."/>
            <person name="St John F."/>
            <person name="Stenlid J."/>
            <person name="Sun H."/>
            <person name="Sun S."/>
            <person name="Syed K."/>
            <person name="Tsang A."/>
            <person name="Wiebenga A."/>
            <person name="Young D."/>
            <person name="Pisabarro A."/>
            <person name="Eastwood D.C."/>
            <person name="Martin F."/>
            <person name="Cullen D."/>
            <person name="Grigoriev I.V."/>
            <person name="Hibbett D.S."/>
        </authorList>
    </citation>
    <scope>NUCLEOTIDE SEQUENCE [LARGE SCALE GENOMIC DNA]</scope>
    <source>
        <strain evidence="4">TFB10046</strain>
    </source>
</reference>
<dbReference type="InterPro" id="IPR001810">
    <property type="entry name" value="F-box_dom"/>
</dbReference>
<dbReference type="KEGG" id="adl:AURDEDRAFT_169487"/>
<name>J0D2P0_AURST</name>
<dbReference type="Pfam" id="PF12937">
    <property type="entry name" value="F-box-like"/>
    <property type="match status" value="1"/>
</dbReference>
<evidence type="ECO:0000313" key="4">
    <source>
        <dbReference type="Proteomes" id="UP000006514"/>
    </source>
</evidence>
<keyword evidence="4" id="KW-1185">Reference proteome</keyword>
<dbReference type="SMART" id="SM00256">
    <property type="entry name" value="FBOX"/>
    <property type="match status" value="1"/>
</dbReference>
<feature type="domain" description="F-box" evidence="2">
    <location>
        <begin position="64"/>
        <end position="104"/>
    </location>
</feature>
<accession>J0D2P0</accession>
<evidence type="ECO:0000313" key="3">
    <source>
        <dbReference type="EMBL" id="EJD41331.1"/>
    </source>
</evidence>
<sequence length="557" mass="63115">MSSNAAPSNLELAFTRASDDLVALLTRRSGHAVSSSDIFACRQRLDQAIADLSMGHNAAYGPKLPNELWCMIWKDLPLADRLRVTHTCRDWRALCLNTPHVWQYLDFWFYRHPETCTCIGCAFQHGHSRPVRNNSVLVSLALPRSRQLDLFLSIGDRGSDCGLTCSEPAEYLSSLLRPHRRRLRSIDAHLYNAFTLTYFLDEMKSFPALTSLSATSANDRSFGVPLAKERLNMPSLEQLSLVHGWAIWDCKQSFPAVKRLTAPYGWCNSLRNLVESCPNIASLDVSMASFALVNHDNGCEELAERISSIPFVRISNITHAVRWFITFIGPHPPPHVEYAYSDDPRSGVMTVLDDDAECFSCMCDGAVVRMRAEGPTARTTLTFPYHAKVSRHRVWETFYRGKLRHISADWPVWHLIADGMATAGLEGVESLTLYFPTGCDLYDPPPLCDEDEDDYTPPFPGLDVVTVRGGPREVWIPRSWWKRFLGTLRLRSSVRFKFVGVAIYVQEDEEDFEKTEDEEDEDEGDVEDDGCDEDEGDDEDDEHIRGEKDTDEEDDND</sequence>